<sequence>MKKKILIGVAIVIAIIAITLGFLVNKANNMKSEFTGFREELDKDFFPLLKDTHKHFETVIQKGQSHELENWYLLDEDGMTSNLKYSREIDKIRDRIINTDVKQKDTIELKKNVLNSLSTMDSALKSINTLYKNDSSDVLWATLGLDIDKLKDNVDKQNKILGKYYK</sequence>
<dbReference type="EMBL" id="JAEFBZ010000007">
    <property type="protein sequence ID" value="MBK1611813.1"/>
    <property type="molecule type" value="Genomic_DNA"/>
</dbReference>
<comment type="caution">
    <text evidence="2">The sequence shown here is derived from an EMBL/GenBank/DDBJ whole genome shotgun (WGS) entry which is preliminary data.</text>
</comment>
<keyword evidence="1" id="KW-0812">Transmembrane</keyword>
<gene>
    <name evidence="2" type="ORF">JCR31_28695</name>
</gene>
<evidence type="ECO:0000313" key="3">
    <source>
        <dbReference type="Proteomes" id="UP000613452"/>
    </source>
</evidence>
<proteinExistence type="predicted"/>
<keyword evidence="1" id="KW-1133">Transmembrane helix</keyword>
<evidence type="ECO:0000256" key="1">
    <source>
        <dbReference type="SAM" id="Phobius"/>
    </source>
</evidence>
<dbReference type="RefSeq" id="WP_200152647.1">
    <property type="nucleotide sequence ID" value="NZ_JAEFBZ010000007.1"/>
</dbReference>
<dbReference type="AlphaFoldDB" id="A0ABD4LM06"/>
<accession>A0ABD4LM06</accession>
<reference evidence="2 3" key="1">
    <citation type="submission" date="2020-12" db="EMBL/GenBank/DDBJ databases">
        <title>Genome assembly for a thermostable protease producing Bacillus cereus MAKP1 strain isolated from chicken gut.</title>
        <authorList>
            <person name="Malaviya A."/>
        </authorList>
    </citation>
    <scope>NUCLEOTIDE SEQUENCE [LARGE SCALE GENOMIC DNA]</scope>
    <source>
        <strain evidence="2 3">MAKP1</strain>
    </source>
</reference>
<keyword evidence="1" id="KW-0472">Membrane</keyword>
<organism evidence="2 3">
    <name type="scientific">Bacillus cereus</name>
    <dbReference type="NCBI Taxonomy" id="1396"/>
    <lineage>
        <taxon>Bacteria</taxon>
        <taxon>Bacillati</taxon>
        <taxon>Bacillota</taxon>
        <taxon>Bacilli</taxon>
        <taxon>Bacillales</taxon>
        <taxon>Bacillaceae</taxon>
        <taxon>Bacillus</taxon>
        <taxon>Bacillus cereus group</taxon>
    </lineage>
</organism>
<dbReference type="Proteomes" id="UP000613452">
    <property type="component" value="Unassembled WGS sequence"/>
</dbReference>
<feature type="transmembrane region" description="Helical" evidence="1">
    <location>
        <begin position="6"/>
        <end position="24"/>
    </location>
</feature>
<protein>
    <submittedName>
        <fullName evidence="2">Uncharacterized protein</fullName>
    </submittedName>
</protein>
<evidence type="ECO:0000313" key="2">
    <source>
        <dbReference type="EMBL" id="MBK1611813.1"/>
    </source>
</evidence>
<name>A0ABD4LM06_BACCE</name>